<keyword evidence="1" id="KW-0853">WD repeat</keyword>
<evidence type="ECO:0000313" key="3">
    <source>
        <dbReference type="Ensembl" id="ENSEBUP00000024642.1"/>
    </source>
</evidence>
<protein>
    <submittedName>
        <fullName evidence="3">Uncharacterized protein</fullName>
    </submittedName>
</protein>
<dbReference type="Proteomes" id="UP000694388">
    <property type="component" value="Unplaced"/>
</dbReference>
<evidence type="ECO:0000256" key="1">
    <source>
        <dbReference type="ARBA" id="ARBA00022574"/>
    </source>
</evidence>
<organism evidence="3 4">
    <name type="scientific">Eptatretus burgeri</name>
    <name type="common">Inshore hagfish</name>
    <dbReference type="NCBI Taxonomy" id="7764"/>
    <lineage>
        <taxon>Eukaryota</taxon>
        <taxon>Metazoa</taxon>
        <taxon>Chordata</taxon>
        <taxon>Craniata</taxon>
        <taxon>Vertebrata</taxon>
        <taxon>Cyclostomata</taxon>
        <taxon>Myxini</taxon>
        <taxon>Myxiniformes</taxon>
        <taxon>Myxinidae</taxon>
        <taxon>Eptatretinae</taxon>
        <taxon>Eptatretus</taxon>
    </lineage>
</organism>
<dbReference type="Ensembl" id="ENSEBUT00000025218.1">
    <property type="protein sequence ID" value="ENSEBUP00000024642.1"/>
    <property type="gene ID" value="ENSEBUG00000015210.1"/>
</dbReference>
<accession>A0A8C4X0Y2</accession>
<reference evidence="3" key="1">
    <citation type="submission" date="2025-08" db="UniProtKB">
        <authorList>
            <consortium name="Ensembl"/>
        </authorList>
    </citation>
    <scope>IDENTIFICATION</scope>
</reference>
<sequence>MDPQGNCLLFPALNQDHGCFACGTESAFCVYDTAPLKGKEGVMIWDDLKKKTVIRLQFSNEVKAVRLRHDRIMDIFDSLIKTLLLHPSFPPHLSFPTPLSSPYPLFVQLSLYFALQLCCLCPPPLSLYCSCCSVAP</sequence>
<evidence type="ECO:0000256" key="2">
    <source>
        <dbReference type="ARBA" id="ARBA00022737"/>
    </source>
</evidence>
<dbReference type="AlphaFoldDB" id="A0A8C4X0Y2"/>
<dbReference type="InterPro" id="IPR048720">
    <property type="entry name" value="PROPPIN"/>
</dbReference>
<keyword evidence="4" id="KW-1185">Reference proteome</keyword>
<keyword evidence="2" id="KW-0677">Repeat</keyword>
<reference evidence="3" key="2">
    <citation type="submission" date="2025-09" db="UniProtKB">
        <authorList>
            <consortium name="Ensembl"/>
        </authorList>
    </citation>
    <scope>IDENTIFICATION</scope>
</reference>
<evidence type="ECO:0000313" key="4">
    <source>
        <dbReference type="Proteomes" id="UP000694388"/>
    </source>
</evidence>
<name>A0A8C4X0Y2_EPTBU</name>
<proteinExistence type="predicted"/>
<dbReference type="PANTHER" id="PTHR11227">
    <property type="entry name" value="WD-REPEAT PROTEIN INTERACTING WITH PHOSPHOINOSIDES WIPI -RELATED"/>
    <property type="match status" value="1"/>
</dbReference>